<dbReference type="AlphaFoldDB" id="A0A9E9P1R2"/>
<evidence type="ECO:0000313" key="7">
    <source>
        <dbReference type="Proteomes" id="UP001156215"/>
    </source>
</evidence>
<keyword evidence="7" id="KW-1185">Reference proteome</keyword>
<protein>
    <submittedName>
        <fullName evidence="6">Lytic transglycosylase domain-containing protein</fullName>
    </submittedName>
</protein>
<dbReference type="InterPro" id="IPR012289">
    <property type="entry name" value="Lytic_TGlycosylase_superhlx_L"/>
</dbReference>
<evidence type="ECO:0000313" key="6">
    <source>
        <dbReference type="EMBL" id="WAW09089.1"/>
    </source>
</evidence>
<accession>A0A9E9P1R2</accession>
<evidence type="ECO:0000256" key="2">
    <source>
        <dbReference type="ARBA" id="ARBA00022729"/>
    </source>
</evidence>
<organism evidence="6 7">
    <name type="scientific">Oxalobacter vibrioformis</name>
    <dbReference type="NCBI Taxonomy" id="933080"/>
    <lineage>
        <taxon>Bacteria</taxon>
        <taxon>Pseudomonadati</taxon>
        <taxon>Pseudomonadota</taxon>
        <taxon>Betaproteobacteria</taxon>
        <taxon>Burkholderiales</taxon>
        <taxon>Oxalobacteraceae</taxon>
        <taxon>Oxalobacter</taxon>
    </lineage>
</organism>
<dbReference type="Gene3D" id="1.25.20.10">
    <property type="entry name" value="Bacterial muramidases"/>
    <property type="match status" value="1"/>
</dbReference>
<dbReference type="Gene3D" id="1.10.1240.20">
    <property type="entry name" value="Lytic transglycosylase, superhelical linker domain"/>
    <property type="match status" value="1"/>
</dbReference>
<name>A0A9E9P1R2_9BURK</name>
<comment type="similarity">
    <text evidence="1">Belongs to the transglycosylase Slt family.</text>
</comment>
<dbReference type="InterPro" id="IPR008258">
    <property type="entry name" value="Transglycosylase_SLT_dom_1"/>
</dbReference>
<dbReference type="InterPro" id="IPR023346">
    <property type="entry name" value="Lysozyme-like_dom_sf"/>
</dbReference>
<dbReference type="CDD" id="cd13401">
    <property type="entry name" value="Slt70-like"/>
    <property type="match status" value="1"/>
</dbReference>
<dbReference type="KEGG" id="ovb:NB640_07285"/>
<proteinExistence type="inferred from homology"/>
<dbReference type="Pfam" id="PF14718">
    <property type="entry name" value="SLT_L"/>
    <property type="match status" value="1"/>
</dbReference>
<reference evidence="6" key="1">
    <citation type="journal article" date="2022" name="Front. Microbiol.">
        <title>New perspectives on an old grouping: The genomic and phenotypic variability of Oxalobacter formigenes and the implications for calcium oxalate stone prevention.</title>
        <authorList>
            <person name="Chmiel J.A."/>
            <person name="Carr C."/>
            <person name="Stuivenberg G.A."/>
            <person name="Venema R."/>
            <person name="Chanyi R.M."/>
            <person name="Al K.F."/>
            <person name="Giguere D."/>
            <person name="Say H."/>
            <person name="Akouris P.P."/>
            <person name="Dominguez Romero S.A."/>
            <person name="Kwong A."/>
            <person name="Tai V."/>
            <person name="Koval S.F."/>
            <person name="Razvi H."/>
            <person name="Bjazevic J."/>
            <person name="Burton J.P."/>
        </authorList>
    </citation>
    <scope>NUCLEOTIDE SEQUENCE</scope>
    <source>
        <strain evidence="6">WoOx3</strain>
    </source>
</reference>
<feature type="domain" description="Lytic transglycosylase superhelical linker" evidence="5">
    <location>
        <begin position="400"/>
        <end position="456"/>
    </location>
</feature>
<dbReference type="GO" id="GO:0004553">
    <property type="term" value="F:hydrolase activity, hydrolyzing O-glycosyl compounds"/>
    <property type="evidence" value="ECO:0007669"/>
    <property type="project" value="InterPro"/>
</dbReference>
<evidence type="ECO:0000259" key="4">
    <source>
        <dbReference type="Pfam" id="PF01464"/>
    </source>
</evidence>
<dbReference type="PANTHER" id="PTHR37423">
    <property type="entry name" value="SOLUBLE LYTIC MUREIN TRANSGLYCOSYLASE-RELATED"/>
    <property type="match status" value="1"/>
</dbReference>
<dbReference type="RefSeq" id="WP_269308082.1">
    <property type="nucleotide sequence ID" value="NZ_CP098242.1"/>
</dbReference>
<evidence type="ECO:0000256" key="1">
    <source>
        <dbReference type="ARBA" id="ARBA00007734"/>
    </source>
</evidence>
<evidence type="ECO:0000259" key="5">
    <source>
        <dbReference type="Pfam" id="PF14718"/>
    </source>
</evidence>
<dbReference type="GO" id="GO:0042597">
    <property type="term" value="C:periplasmic space"/>
    <property type="evidence" value="ECO:0007669"/>
    <property type="project" value="InterPro"/>
</dbReference>
<dbReference type="Gene3D" id="1.10.530.10">
    <property type="match status" value="1"/>
</dbReference>
<dbReference type="InterPro" id="IPR008939">
    <property type="entry name" value="Lytic_TGlycosylase_superhlx_U"/>
</dbReference>
<dbReference type="Pfam" id="PF01464">
    <property type="entry name" value="SLT"/>
    <property type="match status" value="1"/>
</dbReference>
<feature type="chain" id="PRO_5038878288" evidence="3">
    <location>
        <begin position="24"/>
        <end position="638"/>
    </location>
</feature>
<evidence type="ECO:0000256" key="3">
    <source>
        <dbReference type="SAM" id="SignalP"/>
    </source>
</evidence>
<sequence length="638" mass="71165">MRKYLKNISLFLSALLMAGVAHALPDLSTTSAQDDVFLELRDAVRKQDAARVERLAASLSDYPVSSYVEYYRLKSRIETAGEPEILGFISQYENTAIADRLRNDWLLVLGKRGQWATFDREYPLFQLKDDSQLRCYALVSRAVQGEDVASEARILLDMPRKNGDACYTLISTLKQKGQFNADDLWFQARTAAEGSSAGTIKRLAGLAGALPADVSRALDMPAAVLSRGPGTGQAAHEVFILALGQLAKKDHQQAAESLKGAESQLTPSERKAAWAQIALPASLSLAADALSYWKNAQGAPLTRHAQEWRVRMALRSHDWKAVSQWIDDMPEKVRDDAAWVYWKGRALQSAGDSQEARRYFTSIADQHHFYGQLALEELGKKITVPEMAKRVTEAEIAPMANNPGFQLALKFFSLNMRFEGAREWNWQLRGMNDRQLLAAAEFAKRSGVLDRMVNTSDRTRDEIIFTQRFPMPFKENMKTATQDLGLDMSWAYGLIRQESRFIMDARSTAGASGLMQLMPATARLVAKKIGLADYSASQINTLETNILLGTNYLRMMMDQLGNSETLATAGYNAGPGRPRAWRSRLTRTVEGAIFAETIPFNETRDYVKKVMSNAAYYAALTEGRPQSLKKRMGKVSPP</sequence>
<gene>
    <name evidence="6" type="ORF">NB640_07285</name>
</gene>
<feature type="signal peptide" evidence="3">
    <location>
        <begin position="1"/>
        <end position="23"/>
    </location>
</feature>
<dbReference type="InterPro" id="IPR037061">
    <property type="entry name" value="Lytic_TGlycoase_superhlx_L_sf"/>
</dbReference>
<dbReference type="SUPFAM" id="SSF48435">
    <property type="entry name" value="Bacterial muramidases"/>
    <property type="match status" value="1"/>
</dbReference>
<keyword evidence="2 3" id="KW-0732">Signal</keyword>
<dbReference type="SUPFAM" id="SSF53955">
    <property type="entry name" value="Lysozyme-like"/>
    <property type="match status" value="1"/>
</dbReference>
<dbReference type="EMBL" id="CP098242">
    <property type="protein sequence ID" value="WAW09089.1"/>
    <property type="molecule type" value="Genomic_DNA"/>
</dbReference>
<dbReference type="PANTHER" id="PTHR37423:SF5">
    <property type="entry name" value="SOLUBLE LYTIC MUREIN TRANSGLYCOSYLASE"/>
    <property type="match status" value="1"/>
</dbReference>
<feature type="domain" description="Transglycosylase SLT" evidence="4">
    <location>
        <begin position="477"/>
        <end position="583"/>
    </location>
</feature>
<dbReference type="Proteomes" id="UP001156215">
    <property type="component" value="Chromosome"/>
</dbReference>